<name>A0A016UIQ5_9BILA</name>
<dbReference type="EMBL" id="JARK01001375">
    <property type="protein sequence ID" value="EYC14781.1"/>
    <property type="molecule type" value="Genomic_DNA"/>
</dbReference>
<dbReference type="OrthoDB" id="5871134at2759"/>
<sequence>MEEAETGANIFGKLCRFSENVSLIREMTWNLVAVATDGASNMIADGGLQVISNLNASQGRLGDLTQSRATAARIDAVTDKPLIWLHCMTHKIELALSDASMENDEGRRQQSHFYKWRSFTTKYSNRLRNLFGTSRRVLVEAGELLEDAPFLRLKKVIDIRWASSERGIQ</sequence>
<evidence type="ECO:0008006" key="3">
    <source>
        <dbReference type="Google" id="ProtNLM"/>
    </source>
</evidence>
<dbReference type="AlphaFoldDB" id="A0A016UIQ5"/>
<reference evidence="2" key="1">
    <citation type="journal article" date="2015" name="Nat. Genet.">
        <title>The genome and transcriptome of the zoonotic hookworm Ancylostoma ceylanicum identify infection-specific gene families.</title>
        <authorList>
            <person name="Schwarz E.M."/>
            <person name="Hu Y."/>
            <person name="Antoshechkin I."/>
            <person name="Miller M.M."/>
            <person name="Sternberg P.W."/>
            <person name="Aroian R.V."/>
        </authorList>
    </citation>
    <scope>NUCLEOTIDE SEQUENCE</scope>
    <source>
        <strain evidence="2">HY135</strain>
    </source>
</reference>
<evidence type="ECO:0000313" key="1">
    <source>
        <dbReference type="EMBL" id="EYC14781.1"/>
    </source>
</evidence>
<keyword evidence="2" id="KW-1185">Reference proteome</keyword>
<proteinExistence type="predicted"/>
<protein>
    <recommendedName>
        <fullName evidence="3">DUF4371 domain-containing protein</fullName>
    </recommendedName>
</protein>
<comment type="caution">
    <text evidence="1">The sequence shown here is derived from an EMBL/GenBank/DDBJ whole genome shotgun (WGS) entry which is preliminary data.</text>
</comment>
<dbReference type="Proteomes" id="UP000024635">
    <property type="component" value="Unassembled WGS sequence"/>
</dbReference>
<accession>A0A016UIQ5</accession>
<organism evidence="1 2">
    <name type="scientific">Ancylostoma ceylanicum</name>
    <dbReference type="NCBI Taxonomy" id="53326"/>
    <lineage>
        <taxon>Eukaryota</taxon>
        <taxon>Metazoa</taxon>
        <taxon>Ecdysozoa</taxon>
        <taxon>Nematoda</taxon>
        <taxon>Chromadorea</taxon>
        <taxon>Rhabditida</taxon>
        <taxon>Rhabditina</taxon>
        <taxon>Rhabditomorpha</taxon>
        <taxon>Strongyloidea</taxon>
        <taxon>Ancylostomatidae</taxon>
        <taxon>Ancylostomatinae</taxon>
        <taxon>Ancylostoma</taxon>
    </lineage>
</organism>
<evidence type="ECO:0000313" key="2">
    <source>
        <dbReference type="Proteomes" id="UP000024635"/>
    </source>
</evidence>
<gene>
    <name evidence="1" type="primary">Acey_s0039.g151</name>
    <name evidence="1" type="ORF">Y032_0039g151</name>
</gene>